<dbReference type="SUPFAM" id="SSF53098">
    <property type="entry name" value="Ribonuclease H-like"/>
    <property type="match status" value="1"/>
</dbReference>
<evidence type="ECO:0000313" key="6">
    <source>
        <dbReference type="Proteomes" id="UP000036756"/>
    </source>
</evidence>
<dbReference type="Gene3D" id="3.30.420.10">
    <property type="entry name" value="Ribonuclease H-like superfamily/Ribonuclease H"/>
    <property type="match status" value="1"/>
</dbReference>
<comment type="caution">
    <text evidence="5">The sequence shown here is derived from an EMBL/GenBank/DDBJ whole genome shotgun (WGS) entry which is preliminary data.</text>
</comment>
<dbReference type="PATRIC" id="fig|1121307.3.peg.641"/>
<evidence type="ECO:0000313" key="5">
    <source>
        <dbReference type="EMBL" id="KMT21043.1"/>
    </source>
</evidence>
<gene>
    <name evidence="5" type="ORF">CLCY_1c02770</name>
</gene>
<keyword evidence="3" id="KW-0269">Exonuclease</keyword>
<dbReference type="STRING" id="1121307.CLCY_1c02770"/>
<dbReference type="GO" id="GO:0000175">
    <property type="term" value="F:3'-5'-RNA exonuclease activity"/>
    <property type="evidence" value="ECO:0007669"/>
    <property type="project" value="InterPro"/>
</dbReference>
<keyword evidence="6" id="KW-1185">Reference proteome</keyword>
<organism evidence="5 6">
    <name type="scientific">Clostridium cylindrosporum DSM 605</name>
    <dbReference type="NCBI Taxonomy" id="1121307"/>
    <lineage>
        <taxon>Bacteria</taxon>
        <taxon>Bacillati</taxon>
        <taxon>Bacillota</taxon>
        <taxon>Clostridia</taxon>
        <taxon>Eubacteriales</taxon>
        <taxon>Clostridiaceae</taxon>
        <taxon>Clostridium</taxon>
    </lineage>
</organism>
<dbReference type="Pfam" id="PF00929">
    <property type="entry name" value="RNase_T"/>
    <property type="match status" value="1"/>
</dbReference>
<dbReference type="Proteomes" id="UP000036756">
    <property type="component" value="Unassembled WGS sequence"/>
</dbReference>
<sequence>MHYIIFDLEFNQDFSSTPQIAVHGQKYPFEIIQIGAIKLDSNLRTVSTFNRYIKPTIYSKISPFITELTGITTKQLLVEKSFPNVYRDFIDFIDDKESIFCIWGPSDIKEIFRNADYHKLDRNLLPKMFINIQSYVSKHLGFSSKNLIGLQNAVDTLNIPKVYEFHNAFYDAYYTSEIFKKIYTSSIEPKQYNPSYVRIKPRKQKVDIDYDGLMGQFSKMYDREMTQEEQEIIKLAYKMGRTHQFIKKSSNEN</sequence>
<name>A0A0J8D9S6_CLOCY</name>
<evidence type="ECO:0000256" key="1">
    <source>
        <dbReference type="ARBA" id="ARBA00022722"/>
    </source>
</evidence>
<evidence type="ECO:0000256" key="2">
    <source>
        <dbReference type="ARBA" id="ARBA00022801"/>
    </source>
</evidence>
<keyword evidence="2" id="KW-0378">Hydrolase</keyword>
<dbReference type="InterPro" id="IPR051274">
    <property type="entry name" value="3-5_Exoribonuclease"/>
</dbReference>
<accession>A0A0J8D9S6</accession>
<evidence type="ECO:0000256" key="3">
    <source>
        <dbReference type="ARBA" id="ARBA00022839"/>
    </source>
</evidence>
<dbReference type="PANTHER" id="PTHR23044">
    <property type="entry name" value="3'-5' EXONUCLEASE ERI1-RELATED"/>
    <property type="match status" value="1"/>
</dbReference>
<keyword evidence="1" id="KW-0540">Nuclease</keyword>
<proteinExistence type="predicted"/>
<dbReference type="InterPro" id="IPR012337">
    <property type="entry name" value="RNaseH-like_sf"/>
</dbReference>
<reference evidence="5 6" key="1">
    <citation type="submission" date="2015-06" db="EMBL/GenBank/DDBJ databases">
        <title>Draft genome sequence of the purine-degrading Clostridium cylindrosporum HC-1 (DSM 605).</title>
        <authorList>
            <person name="Poehlein A."/>
            <person name="Schiel-Bengelsdorf B."/>
            <person name="Bengelsdorf F."/>
            <person name="Daniel R."/>
            <person name="Duerre P."/>
        </authorList>
    </citation>
    <scope>NUCLEOTIDE SEQUENCE [LARGE SCALE GENOMIC DNA]</scope>
    <source>
        <strain evidence="5 6">DSM 605</strain>
    </source>
</reference>
<evidence type="ECO:0000259" key="4">
    <source>
        <dbReference type="SMART" id="SM00479"/>
    </source>
</evidence>
<dbReference type="OrthoDB" id="159416at2"/>
<dbReference type="CDD" id="cd06133">
    <property type="entry name" value="ERI-1_3'hExo_like"/>
    <property type="match status" value="1"/>
</dbReference>
<dbReference type="AlphaFoldDB" id="A0A0J8D9S6"/>
<feature type="domain" description="Exonuclease" evidence="4">
    <location>
        <begin position="2"/>
        <end position="188"/>
    </location>
</feature>
<dbReference type="InterPro" id="IPR013520">
    <property type="entry name" value="Ribonucl_H"/>
</dbReference>
<dbReference type="InterPro" id="IPR047201">
    <property type="entry name" value="ERI-1_3'hExo-like"/>
</dbReference>
<protein>
    <recommendedName>
        <fullName evidence="4">Exonuclease domain-containing protein</fullName>
    </recommendedName>
</protein>
<dbReference type="PANTHER" id="PTHR23044:SF61">
    <property type="entry name" value="3'-5' EXORIBONUCLEASE 1-RELATED"/>
    <property type="match status" value="1"/>
</dbReference>
<dbReference type="EMBL" id="LFVU01000028">
    <property type="protein sequence ID" value="KMT21043.1"/>
    <property type="molecule type" value="Genomic_DNA"/>
</dbReference>
<dbReference type="GO" id="GO:0003676">
    <property type="term" value="F:nucleic acid binding"/>
    <property type="evidence" value="ECO:0007669"/>
    <property type="project" value="InterPro"/>
</dbReference>
<dbReference type="SMART" id="SM00479">
    <property type="entry name" value="EXOIII"/>
    <property type="match status" value="1"/>
</dbReference>
<dbReference type="RefSeq" id="WP_048571434.1">
    <property type="nucleotide sequence ID" value="NZ_LFVU01000028.1"/>
</dbReference>
<dbReference type="InterPro" id="IPR036397">
    <property type="entry name" value="RNaseH_sf"/>
</dbReference>